<evidence type="ECO:0000256" key="3">
    <source>
        <dbReference type="ARBA" id="ARBA00012071"/>
    </source>
</evidence>
<dbReference type="GO" id="GO:0005886">
    <property type="term" value="C:plasma membrane"/>
    <property type="evidence" value="ECO:0007669"/>
    <property type="project" value="TreeGrafter"/>
</dbReference>
<evidence type="ECO:0000256" key="8">
    <source>
        <dbReference type="ARBA" id="ARBA00022741"/>
    </source>
</evidence>
<sequence>MSERLVDAWYRGATWLHLLRPLEYVYKGVVARRRQAFLSGKREVWKAPVPVIVIGNITVGGTGKSPLVAWLGRWLSEQGWRPGIISRGYGGHSSRYPLFVQADTDPQHAGDEPVMLAQQTGLPVAVDPDRPSAARRLIAAGCDILLSDDGLQHHALGRDIELVVVDGERGFGNQRCLPAGPLREPLSRLASVDAVISNGNIDCTLLPVESHCMTLTPVHWRHLIDDVRYPASHQPFSGSVHALAGIGNPQRFFRTLTTLGVEHIPHPLADHHRFTPTDLRFSDNLPVVMTAKDAVKCRRFANERCWALDVEARPDQALVEWLTKRLEAL</sequence>
<evidence type="ECO:0000256" key="5">
    <source>
        <dbReference type="ARBA" id="ARBA00022516"/>
    </source>
</evidence>
<dbReference type="EC" id="2.7.1.130" evidence="3 13"/>
<comment type="similarity">
    <text evidence="13">Belongs to the LpxK family.</text>
</comment>
<evidence type="ECO:0000256" key="1">
    <source>
        <dbReference type="ARBA" id="ARBA00002274"/>
    </source>
</evidence>
<comment type="function">
    <text evidence="1 13">Transfers the gamma-phosphate of ATP to the 4'-position of a tetraacyldisaccharide 1-phosphate intermediate (termed DS-1-P) to form tetraacyldisaccharide 1,4'-bis-phosphate (lipid IVA).</text>
</comment>
<keyword evidence="10 13" id="KW-0067">ATP-binding</keyword>
<reference evidence="14 15" key="1">
    <citation type="submission" date="2019-07" db="EMBL/GenBank/DDBJ databases">
        <title>Diversity of Bacteria from Kongsfjorden, Arctic.</title>
        <authorList>
            <person name="Yu Y."/>
        </authorList>
    </citation>
    <scope>NUCLEOTIDE SEQUENCE [LARGE SCALE GENOMIC DNA]</scope>
    <source>
        <strain evidence="14 15">SM1923</strain>
    </source>
</reference>
<keyword evidence="8 13" id="KW-0547">Nucleotide-binding</keyword>
<name>A0A558HX92_9GAMM</name>
<dbReference type="GO" id="GO:0009029">
    <property type="term" value="F:lipid-A 4'-kinase activity"/>
    <property type="evidence" value="ECO:0007669"/>
    <property type="project" value="UniProtKB-UniRule"/>
</dbReference>
<dbReference type="Proteomes" id="UP000319941">
    <property type="component" value="Unassembled WGS sequence"/>
</dbReference>
<dbReference type="SUPFAM" id="SSF52540">
    <property type="entry name" value="P-loop containing nucleoside triphosphate hydrolases"/>
    <property type="match status" value="1"/>
</dbReference>
<dbReference type="NCBIfam" id="TIGR00682">
    <property type="entry name" value="lpxK"/>
    <property type="match status" value="1"/>
</dbReference>
<dbReference type="AlphaFoldDB" id="A0A558HX92"/>
<dbReference type="PANTHER" id="PTHR42724">
    <property type="entry name" value="TETRAACYLDISACCHARIDE 4'-KINASE"/>
    <property type="match status" value="1"/>
</dbReference>
<keyword evidence="5 13" id="KW-0444">Lipid biosynthesis</keyword>
<evidence type="ECO:0000256" key="13">
    <source>
        <dbReference type="HAMAP-Rule" id="MF_00409"/>
    </source>
</evidence>
<evidence type="ECO:0000256" key="12">
    <source>
        <dbReference type="ARBA" id="ARBA00029757"/>
    </source>
</evidence>
<dbReference type="InterPro" id="IPR027417">
    <property type="entry name" value="P-loop_NTPase"/>
</dbReference>
<dbReference type="GO" id="GO:0009245">
    <property type="term" value="P:lipid A biosynthetic process"/>
    <property type="evidence" value="ECO:0007669"/>
    <property type="project" value="UniProtKB-UniRule"/>
</dbReference>
<accession>A0A558HX92</accession>
<dbReference type="UniPathway" id="UPA00359">
    <property type="reaction ID" value="UER00482"/>
</dbReference>
<dbReference type="STRING" id="553385.GCA_000591415_00186"/>
<evidence type="ECO:0000256" key="4">
    <source>
        <dbReference type="ARBA" id="ARBA00016436"/>
    </source>
</evidence>
<keyword evidence="11 13" id="KW-0443">Lipid metabolism</keyword>
<gene>
    <name evidence="13" type="primary">lpxK</name>
    <name evidence="14" type="ORF">FQP86_01455</name>
</gene>
<dbReference type="EMBL" id="VNFH01000001">
    <property type="protein sequence ID" value="TVU73766.1"/>
    <property type="molecule type" value="Genomic_DNA"/>
</dbReference>
<evidence type="ECO:0000256" key="9">
    <source>
        <dbReference type="ARBA" id="ARBA00022777"/>
    </source>
</evidence>
<dbReference type="RefSeq" id="WP_024950617.1">
    <property type="nucleotide sequence ID" value="NZ_CAWOWR010000001.1"/>
</dbReference>
<evidence type="ECO:0000256" key="2">
    <source>
        <dbReference type="ARBA" id="ARBA00004870"/>
    </source>
</evidence>
<dbReference type="OrthoDB" id="9766423at2"/>
<dbReference type="HAMAP" id="MF_00409">
    <property type="entry name" value="LpxK"/>
    <property type="match status" value="1"/>
</dbReference>
<evidence type="ECO:0000313" key="14">
    <source>
        <dbReference type="EMBL" id="TVU73766.1"/>
    </source>
</evidence>
<evidence type="ECO:0000256" key="6">
    <source>
        <dbReference type="ARBA" id="ARBA00022556"/>
    </source>
</evidence>
<comment type="catalytic activity">
    <reaction evidence="13">
        <text>a lipid A disaccharide + ATP = a lipid IVA + ADP + H(+)</text>
        <dbReference type="Rhea" id="RHEA:67840"/>
        <dbReference type="ChEBI" id="CHEBI:15378"/>
        <dbReference type="ChEBI" id="CHEBI:30616"/>
        <dbReference type="ChEBI" id="CHEBI:176343"/>
        <dbReference type="ChEBI" id="CHEBI:176425"/>
        <dbReference type="ChEBI" id="CHEBI:456216"/>
        <dbReference type="EC" id="2.7.1.130"/>
    </reaction>
</comment>
<comment type="pathway">
    <text evidence="2 13">Glycolipid biosynthesis; lipid IV(A) biosynthesis; lipid IV(A) from (3R)-3-hydroxytetradecanoyl-[acyl-carrier-protein] and UDP-N-acetyl-alpha-D-glucosamine: step 6/6.</text>
</comment>
<keyword evidence="9 13" id="KW-0418">Kinase</keyword>
<dbReference type="GO" id="GO:0009244">
    <property type="term" value="P:lipopolysaccharide core region biosynthetic process"/>
    <property type="evidence" value="ECO:0007669"/>
    <property type="project" value="TreeGrafter"/>
</dbReference>
<dbReference type="PANTHER" id="PTHR42724:SF1">
    <property type="entry name" value="TETRAACYLDISACCHARIDE 4'-KINASE, MITOCHONDRIAL-RELATED"/>
    <property type="match status" value="1"/>
</dbReference>
<protein>
    <recommendedName>
        <fullName evidence="4 13">Tetraacyldisaccharide 4'-kinase</fullName>
        <ecNumber evidence="3 13">2.7.1.130</ecNumber>
    </recommendedName>
    <alternativeName>
        <fullName evidence="12 13">Lipid A 4'-kinase</fullName>
    </alternativeName>
</protein>
<keyword evidence="15" id="KW-1185">Reference proteome</keyword>
<proteinExistence type="inferred from homology"/>
<organism evidence="14 15">
    <name type="scientific">Cobetia crustatorum</name>
    <dbReference type="NCBI Taxonomy" id="553385"/>
    <lineage>
        <taxon>Bacteria</taxon>
        <taxon>Pseudomonadati</taxon>
        <taxon>Pseudomonadota</taxon>
        <taxon>Gammaproteobacteria</taxon>
        <taxon>Oceanospirillales</taxon>
        <taxon>Halomonadaceae</taxon>
        <taxon>Cobetia</taxon>
    </lineage>
</organism>
<keyword evidence="6 13" id="KW-0441">Lipid A biosynthesis</keyword>
<dbReference type="Pfam" id="PF02606">
    <property type="entry name" value="LpxK"/>
    <property type="match status" value="1"/>
</dbReference>
<comment type="caution">
    <text evidence="13">Lacks conserved residue(s) required for the propagation of feature annotation.</text>
</comment>
<evidence type="ECO:0000256" key="11">
    <source>
        <dbReference type="ARBA" id="ARBA00023098"/>
    </source>
</evidence>
<evidence type="ECO:0000256" key="10">
    <source>
        <dbReference type="ARBA" id="ARBA00022840"/>
    </source>
</evidence>
<comment type="caution">
    <text evidence="14">The sequence shown here is derived from an EMBL/GenBank/DDBJ whole genome shotgun (WGS) entry which is preliminary data.</text>
</comment>
<dbReference type="GO" id="GO:0005524">
    <property type="term" value="F:ATP binding"/>
    <property type="evidence" value="ECO:0007669"/>
    <property type="project" value="UniProtKB-UniRule"/>
</dbReference>
<keyword evidence="7 13" id="KW-0808">Transferase</keyword>
<evidence type="ECO:0000313" key="15">
    <source>
        <dbReference type="Proteomes" id="UP000319941"/>
    </source>
</evidence>
<dbReference type="InterPro" id="IPR003758">
    <property type="entry name" value="LpxK"/>
</dbReference>
<evidence type="ECO:0000256" key="7">
    <source>
        <dbReference type="ARBA" id="ARBA00022679"/>
    </source>
</evidence>